<evidence type="ECO:0000313" key="1">
    <source>
        <dbReference type="EMBL" id="MPN30508.1"/>
    </source>
</evidence>
<reference evidence="1" key="1">
    <citation type="submission" date="2019-08" db="EMBL/GenBank/DDBJ databases">
        <authorList>
            <person name="Kucharzyk K."/>
            <person name="Murdoch R.W."/>
            <person name="Higgins S."/>
            <person name="Loffler F."/>
        </authorList>
    </citation>
    <scope>NUCLEOTIDE SEQUENCE</scope>
</reference>
<gene>
    <name evidence="1" type="ORF">SDC9_177979</name>
</gene>
<dbReference type="EMBL" id="VSSQ01081647">
    <property type="protein sequence ID" value="MPN30508.1"/>
    <property type="molecule type" value="Genomic_DNA"/>
</dbReference>
<proteinExistence type="predicted"/>
<organism evidence="1">
    <name type="scientific">bioreactor metagenome</name>
    <dbReference type="NCBI Taxonomy" id="1076179"/>
    <lineage>
        <taxon>unclassified sequences</taxon>
        <taxon>metagenomes</taxon>
        <taxon>ecological metagenomes</taxon>
    </lineage>
</organism>
<name>A0A645GUJ4_9ZZZZ</name>
<protein>
    <submittedName>
        <fullName evidence="1">Uncharacterized protein</fullName>
    </submittedName>
</protein>
<accession>A0A645GUJ4</accession>
<dbReference type="AlphaFoldDB" id="A0A645GUJ4"/>
<sequence length="76" mass="8386">MMVSLNEREIVPDILIMETASEKIRPDTTGAGIAYFFKIDDLETMPRPRKITMAAKPSVVKYSNLNEAIAPFAAGV</sequence>
<comment type="caution">
    <text evidence="1">The sequence shown here is derived from an EMBL/GenBank/DDBJ whole genome shotgun (WGS) entry which is preliminary data.</text>
</comment>